<evidence type="ECO:0000259" key="1">
    <source>
        <dbReference type="Pfam" id="PF24758"/>
    </source>
</evidence>
<reference evidence="2 3" key="1">
    <citation type="submission" date="2020-12" db="EMBL/GenBank/DDBJ databases">
        <title>Metabolic potential, ecology and presence of endohyphal bacteria is reflected in genomic diversity of Mucoromycotina.</title>
        <authorList>
            <person name="Muszewska A."/>
            <person name="Okrasinska A."/>
            <person name="Steczkiewicz K."/>
            <person name="Drgas O."/>
            <person name="Orlowska M."/>
            <person name="Perlinska-Lenart U."/>
            <person name="Aleksandrzak-Piekarczyk T."/>
            <person name="Szatraj K."/>
            <person name="Zielenkiewicz U."/>
            <person name="Pilsyk S."/>
            <person name="Malc E."/>
            <person name="Mieczkowski P."/>
            <person name="Kruszewska J.S."/>
            <person name="Biernat P."/>
            <person name="Pawlowska J."/>
        </authorList>
    </citation>
    <scope>NUCLEOTIDE SEQUENCE [LARGE SCALE GENOMIC DNA]</scope>
    <source>
        <strain evidence="2 3">CBS 142.35</strain>
    </source>
</reference>
<dbReference type="AlphaFoldDB" id="A0A8H7RX01"/>
<dbReference type="Gene3D" id="3.80.10.10">
    <property type="entry name" value="Ribonuclease Inhibitor"/>
    <property type="match status" value="1"/>
</dbReference>
<comment type="caution">
    <text evidence="2">The sequence shown here is derived from an EMBL/GenBank/DDBJ whole genome shotgun (WGS) entry which is preliminary data.</text>
</comment>
<accession>A0A8H7RX01</accession>
<protein>
    <recommendedName>
        <fullName evidence="1">F-box/LRR-repeat protein 15/At3g58940/PEG3-like LRR domain-containing protein</fullName>
    </recommendedName>
</protein>
<dbReference type="GO" id="GO:0031146">
    <property type="term" value="P:SCF-dependent proteasomal ubiquitin-dependent protein catabolic process"/>
    <property type="evidence" value="ECO:0007669"/>
    <property type="project" value="TreeGrafter"/>
</dbReference>
<evidence type="ECO:0000313" key="3">
    <source>
        <dbReference type="Proteomes" id="UP000646827"/>
    </source>
</evidence>
<dbReference type="InterPro" id="IPR055411">
    <property type="entry name" value="LRR_FXL15/At3g58940/PEG3-like"/>
</dbReference>
<gene>
    <name evidence="2" type="ORF">INT45_006227</name>
</gene>
<dbReference type="PANTHER" id="PTHR13318">
    <property type="entry name" value="PARTNER OF PAIRED, ISOFORM B-RELATED"/>
    <property type="match status" value="1"/>
</dbReference>
<dbReference type="Proteomes" id="UP000646827">
    <property type="component" value="Unassembled WGS sequence"/>
</dbReference>
<name>A0A8H7RX01_9FUNG</name>
<dbReference type="OrthoDB" id="2221579at2759"/>
<dbReference type="PANTHER" id="PTHR13318:SF95">
    <property type="entry name" value="F-BOX PROTEIN YLR352W"/>
    <property type="match status" value="1"/>
</dbReference>
<organism evidence="2 3">
    <name type="scientific">Circinella minor</name>
    <dbReference type="NCBI Taxonomy" id="1195481"/>
    <lineage>
        <taxon>Eukaryota</taxon>
        <taxon>Fungi</taxon>
        <taxon>Fungi incertae sedis</taxon>
        <taxon>Mucoromycota</taxon>
        <taxon>Mucoromycotina</taxon>
        <taxon>Mucoromycetes</taxon>
        <taxon>Mucorales</taxon>
        <taxon>Lichtheimiaceae</taxon>
        <taxon>Circinella</taxon>
    </lineage>
</organism>
<dbReference type="Pfam" id="PF24758">
    <property type="entry name" value="LRR_At5g56370"/>
    <property type="match status" value="1"/>
</dbReference>
<keyword evidence="3" id="KW-1185">Reference proteome</keyword>
<dbReference type="EMBL" id="JAEPRB010000248">
    <property type="protein sequence ID" value="KAG2218175.1"/>
    <property type="molecule type" value="Genomic_DNA"/>
</dbReference>
<proteinExistence type="predicted"/>
<dbReference type="GO" id="GO:0019005">
    <property type="term" value="C:SCF ubiquitin ligase complex"/>
    <property type="evidence" value="ECO:0007669"/>
    <property type="project" value="TreeGrafter"/>
</dbReference>
<dbReference type="InterPro" id="IPR032675">
    <property type="entry name" value="LRR_dom_sf"/>
</dbReference>
<sequence length="478" mass="54730">MSVCPSLSHLVFTPYPDNILNEDEPTISPPDDRIPTTIDNDNGIMFRNMLSLSIDSSISYNRRLAAILKRCPNLRILRINNDVIDWRNREGINMDSIFQLCPNVEYVECNNTQSYYRRNTQPSNKIADEIIFKHYSPFGRTTRNNSNHGLRDLFFYEPLDSHTMNALLRQINNHNNTLQLLELGLKRDSPISWDGIASIYTPNLRILRLDKIYCSEEAIAVLLSHCPALEELLLHTRPVFEAYGRPFYALRSLEKLKKLTVNYRYGVKSDDDNGLIHHDNVIRGTRGVHQEPSFLVPMREYLDSVNHTSSNAALEEFHVRANNWINLNNDQFLYSVSGLPKLRCLTLVNHTNIDAKSPFITVQGVQEFVQRLHQNTKIEELSLAGIEKLGSKAINNLADLKYLKKLILFGCEHYTGGDLIQLVERTKSLREITIDDIDLEQCTGLYGAVDYIERQSSLDYGAVMVGPNEVKIEYLGLD</sequence>
<feature type="domain" description="F-box/LRR-repeat protein 15/At3g58940/PEG3-like LRR" evidence="1">
    <location>
        <begin position="145"/>
        <end position="236"/>
    </location>
</feature>
<evidence type="ECO:0000313" key="2">
    <source>
        <dbReference type="EMBL" id="KAG2218175.1"/>
    </source>
</evidence>
<dbReference type="SUPFAM" id="SSF52047">
    <property type="entry name" value="RNI-like"/>
    <property type="match status" value="1"/>
</dbReference>